<sequence length="399" mass="45004">MVPEGWKMESLGNWIEAYREKSVEKDQYPVLTSSREGLIPQSEYYGESRITSRDNVGFHVIPPQFFTYRSRSDDGLFFFNRNDTGQTGIISHFYPVFDFPKGNSDFFLAALNFWRKRFAGYAVGSSQVVLSLNALKSVKLPIPPKHVQDEIADILTSWDRAIKTTEKLIANSQAQKKSLMQQLLTGKKRLPRFSDVWREVQLGELGDFIKGKGIPRDEVVETGLPAIRYGEIYTTHHFIVETFASFISEEAAAQSVPLNNGDILFTCSGETADEIGKCVAYLGNDRSFAGGDIILFREHGQCAHFLGYALNSSEVVRQKTRFGQGNSVVHINARNLSQITLMLPSLEEQEAIADILDTARRDIRQLEIELQNLQIERAALMQQLLTGKRRVKVEKEAAA</sequence>
<dbReference type="InterPro" id="IPR000055">
    <property type="entry name" value="Restrct_endonuc_typeI_TRD"/>
</dbReference>
<keyword evidence="2" id="KW-0680">Restriction system</keyword>
<dbReference type="KEGG" id="pbr:PB2503_05827"/>
<reference evidence="6 7" key="2">
    <citation type="journal article" date="2011" name="J. Bacteriol.">
        <title>Complete genome sequence of strain HTCC2503T of Parvularcula bermudensis, the type species of the order "Parvularculales" in the class Alphaproteobacteria.</title>
        <authorList>
            <person name="Oh H.M."/>
            <person name="Kang I."/>
            <person name="Vergin K.L."/>
            <person name="Kang D."/>
            <person name="Rhee K.H."/>
            <person name="Giovannoni S.J."/>
            <person name="Cho J.C."/>
        </authorList>
    </citation>
    <scope>NUCLEOTIDE SEQUENCE [LARGE SCALE GENOMIC DNA]</scope>
    <source>
        <strain evidence="7">ATCC BAA-594 / HTCC2503 / KCTC 12087</strain>
    </source>
</reference>
<proteinExistence type="inferred from homology"/>
<dbReference type="STRING" id="314260.PB2503_05827"/>
<keyword evidence="3" id="KW-0238">DNA-binding</keyword>
<dbReference type="GO" id="GO:0003677">
    <property type="term" value="F:DNA binding"/>
    <property type="evidence" value="ECO:0007669"/>
    <property type="project" value="UniProtKB-KW"/>
</dbReference>
<feature type="domain" description="Type I restriction modification DNA specificity" evidence="5">
    <location>
        <begin position="28"/>
        <end position="169"/>
    </location>
</feature>
<dbReference type="InterPro" id="IPR052021">
    <property type="entry name" value="Type-I_RS_S_subunit"/>
</dbReference>
<accession>E0TGZ6</accession>
<dbReference type="Pfam" id="PF01420">
    <property type="entry name" value="Methylase_S"/>
    <property type="match status" value="2"/>
</dbReference>
<comment type="similarity">
    <text evidence="1">Belongs to the type-I restriction system S methylase family.</text>
</comment>
<evidence type="ECO:0000259" key="5">
    <source>
        <dbReference type="Pfam" id="PF01420"/>
    </source>
</evidence>
<dbReference type="eggNOG" id="COG0732">
    <property type="taxonomic scope" value="Bacteria"/>
</dbReference>
<evidence type="ECO:0000256" key="2">
    <source>
        <dbReference type="ARBA" id="ARBA00022747"/>
    </source>
</evidence>
<dbReference type="Gene3D" id="3.90.220.20">
    <property type="entry name" value="DNA methylase specificity domains"/>
    <property type="match status" value="2"/>
</dbReference>
<dbReference type="SUPFAM" id="SSF116734">
    <property type="entry name" value="DNA methylase specificity domain"/>
    <property type="match status" value="2"/>
</dbReference>
<dbReference type="GO" id="GO:0009307">
    <property type="term" value="P:DNA restriction-modification system"/>
    <property type="evidence" value="ECO:0007669"/>
    <property type="project" value="UniProtKB-KW"/>
</dbReference>
<name>E0TGZ6_PARBH</name>
<dbReference type="PANTHER" id="PTHR30408">
    <property type="entry name" value="TYPE-1 RESTRICTION ENZYME ECOKI SPECIFICITY PROTEIN"/>
    <property type="match status" value="1"/>
</dbReference>
<keyword evidence="7" id="KW-1185">Reference proteome</keyword>
<dbReference type="PANTHER" id="PTHR30408:SF12">
    <property type="entry name" value="TYPE I RESTRICTION ENZYME MJAVIII SPECIFICITY SUBUNIT"/>
    <property type="match status" value="1"/>
</dbReference>
<dbReference type="RefSeq" id="WP_013300210.1">
    <property type="nucleotide sequence ID" value="NC_014414.1"/>
</dbReference>
<dbReference type="InterPro" id="IPR044946">
    <property type="entry name" value="Restrct_endonuc_typeI_TRD_sf"/>
</dbReference>
<evidence type="ECO:0000313" key="6">
    <source>
        <dbReference type="EMBL" id="ADM09236.1"/>
    </source>
</evidence>
<evidence type="ECO:0000256" key="3">
    <source>
        <dbReference type="ARBA" id="ARBA00023125"/>
    </source>
</evidence>
<dbReference type="Gene3D" id="1.10.287.1120">
    <property type="entry name" value="Bipartite methylase S protein"/>
    <property type="match status" value="1"/>
</dbReference>
<evidence type="ECO:0000256" key="4">
    <source>
        <dbReference type="SAM" id="Coils"/>
    </source>
</evidence>
<evidence type="ECO:0000256" key="1">
    <source>
        <dbReference type="ARBA" id="ARBA00010923"/>
    </source>
</evidence>
<feature type="domain" description="Type I restriction modification DNA specificity" evidence="5">
    <location>
        <begin position="197"/>
        <end position="364"/>
    </location>
</feature>
<evidence type="ECO:0000313" key="7">
    <source>
        <dbReference type="Proteomes" id="UP000001302"/>
    </source>
</evidence>
<protein>
    <submittedName>
        <fullName evidence="6">Type I restriction-modification system specificity subunit</fullName>
    </submittedName>
</protein>
<dbReference type="EMBL" id="CP002156">
    <property type="protein sequence ID" value="ADM09236.1"/>
    <property type="molecule type" value="Genomic_DNA"/>
</dbReference>
<dbReference type="Proteomes" id="UP000001302">
    <property type="component" value="Chromosome"/>
</dbReference>
<dbReference type="AlphaFoldDB" id="E0TGZ6"/>
<dbReference type="CDD" id="cd17268">
    <property type="entry name" value="RMtype1_S_Ara36733I_TRD1-CR1_like"/>
    <property type="match status" value="1"/>
</dbReference>
<feature type="coiled-coil region" evidence="4">
    <location>
        <begin position="356"/>
        <end position="383"/>
    </location>
</feature>
<organism evidence="6 7">
    <name type="scientific">Parvularcula bermudensis (strain ATCC BAA-594 / HTCC2503 / KCTC 12087)</name>
    <dbReference type="NCBI Taxonomy" id="314260"/>
    <lineage>
        <taxon>Bacteria</taxon>
        <taxon>Pseudomonadati</taxon>
        <taxon>Pseudomonadota</taxon>
        <taxon>Alphaproteobacteria</taxon>
        <taxon>Parvularculales</taxon>
        <taxon>Parvularculaceae</taxon>
        <taxon>Parvularcula</taxon>
    </lineage>
</organism>
<dbReference type="REBASE" id="27631">
    <property type="entry name" value="S1.PbeHORF5832P"/>
</dbReference>
<reference evidence="7" key="1">
    <citation type="submission" date="2010-08" db="EMBL/GenBank/DDBJ databases">
        <title>Genome sequence of Parvularcula bermudensis HTCC2503.</title>
        <authorList>
            <person name="Kang D.-M."/>
            <person name="Oh H.-M."/>
            <person name="Cho J.-C."/>
        </authorList>
    </citation>
    <scope>NUCLEOTIDE SEQUENCE [LARGE SCALE GENOMIC DNA]</scope>
    <source>
        <strain evidence="7">ATCC BAA-594 / HTCC2503 / KCTC 12087</strain>
    </source>
</reference>
<gene>
    <name evidence="6" type="ordered locus">PB2503_05827</name>
</gene>
<dbReference type="HOGENOM" id="CLU_021095_0_1_5"/>
<dbReference type="OrthoDB" id="512700at2"/>
<keyword evidence="4" id="KW-0175">Coiled coil</keyword>